<protein>
    <recommendedName>
        <fullName evidence="11">MADS-box transcription factor 23-like</fullName>
    </recommendedName>
</protein>
<evidence type="ECO:0000256" key="5">
    <source>
        <dbReference type="ARBA" id="ARBA00023242"/>
    </source>
</evidence>
<evidence type="ECO:0000256" key="6">
    <source>
        <dbReference type="SAM" id="Coils"/>
    </source>
</evidence>
<dbReference type="InterPro" id="IPR050142">
    <property type="entry name" value="MADS-box/MEF2_TF"/>
</dbReference>
<accession>A0A9Q0C3Z8</accession>
<evidence type="ECO:0000313" key="10">
    <source>
        <dbReference type="Proteomes" id="UP001151287"/>
    </source>
</evidence>
<proteinExistence type="predicted"/>
<dbReference type="PROSITE" id="PS00350">
    <property type="entry name" value="MADS_BOX_1"/>
    <property type="match status" value="1"/>
</dbReference>
<dbReference type="Pfam" id="PF00319">
    <property type="entry name" value="SRF-TF"/>
    <property type="match status" value="1"/>
</dbReference>
<comment type="caution">
    <text evidence="9">The sequence shown here is derived from an EMBL/GenBank/DDBJ whole genome shotgun (WGS) entry which is preliminary data.</text>
</comment>
<keyword evidence="4" id="KW-0804">Transcription</keyword>
<dbReference type="GO" id="GO:0045944">
    <property type="term" value="P:positive regulation of transcription by RNA polymerase II"/>
    <property type="evidence" value="ECO:0007669"/>
    <property type="project" value="InterPro"/>
</dbReference>
<keyword evidence="6" id="KW-0175">Coiled coil</keyword>
<sequence length="277" mass="31989">MFPHYLCLDLALDLKMSFTIFAKKRNKRHKKLNYRLFLQVMGRGKIPIKRIDNTSSRQVTFSKRRKGLLKKAKELAILCDAEVGLIVFSGTGRLYEFANSSMKSTIARYSMTKEENIQGVNPVVSEVKLWQREVEVLRKQLLNLQLNHRQLLGEELSSLGVEGLQVLESQLEMSLQSIRKKKEQVFTDEIQELNKKGYHVHVENNELQKKFALLTHENKELQKKAQQIKYDNHSAALSNRISVAIPTADLPDNEPVQLQLFQPIHQEKGNQDETPKL</sequence>
<comment type="subcellular location">
    <subcellularLocation>
        <location evidence="1">Nucleus</location>
    </subcellularLocation>
</comment>
<keyword evidence="10" id="KW-1185">Reference proteome</keyword>
<dbReference type="Proteomes" id="UP001151287">
    <property type="component" value="Unassembled WGS sequence"/>
</dbReference>
<evidence type="ECO:0000256" key="3">
    <source>
        <dbReference type="ARBA" id="ARBA00023125"/>
    </source>
</evidence>
<dbReference type="GO" id="GO:0000977">
    <property type="term" value="F:RNA polymerase II transcription regulatory region sequence-specific DNA binding"/>
    <property type="evidence" value="ECO:0007669"/>
    <property type="project" value="InterPro"/>
</dbReference>
<evidence type="ECO:0000313" key="9">
    <source>
        <dbReference type="EMBL" id="KAJ1686882.1"/>
    </source>
</evidence>
<dbReference type="Pfam" id="PF01486">
    <property type="entry name" value="K-box"/>
    <property type="match status" value="1"/>
</dbReference>
<dbReference type="InterPro" id="IPR002487">
    <property type="entry name" value="TF_Kbox"/>
</dbReference>
<evidence type="ECO:0000256" key="2">
    <source>
        <dbReference type="ARBA" id="ARBA00023015"/>
    </source>
</evidence>
<keyword evidence="3" id="KW-0238">DNA-binding</keyword>
<evidence type="ECO:0000256" key="4">
    <source>
        <dbReference type="ARBA" id="ARBA00023163"/>
    </source>
</evidence>
<dbReference type="GO" id="GO:0003700">
    <property type="term" value="F:DNA-binding transcription factor activity"/>
    <property type="evidence" value="ECO:0007669"/>
    <property type="project" value="InterPro"/>
</dbReference>
<feature type="domain" description="MADS-box" evidence="7">
    <location>
        <begin position="41"/>
        <end position="101"/>
    </location>
</feature>
<feature type="domain" description="K-box" evidence="8">
    <location>
        <begin position="127"/>
        <end position="217"/>
    </location>
</feature>
<dbReference type="AlphaFoldDB" id="A0A9Q0C3Z8"/>
<name>A0A9Q0C3Z8_9POAL</name>
<keyword evidence="2" id="KW-0805">Transcription regulation</keyword>
<gene>
    <name evidence="9" type="ORF">LUZ63_018272</name>
</gene>
<dbReference type="PANTHER" id="PTHR48019">
    <property type="entry name" value="SERUM RESPONSE FACTOR HOMOLOG"/>
    <property type="match status" value="1"/>
</dbReference>
<dbReference type="GO" id="GO:0005634">
    <property type="term" value="C:nucleus"/>
    <property type="evidence" value="ECO:0007669"/>
    <property type="project" value="UniProtKB-SubCell"/>
</dbReference>
<dbReference type="PRINTS" id="PR00404">
    <property type="entry name" value="MADSDOMAIN"/>
</dbReference>
<dbReference type="SMART" id="SM00432">
    <property type="entry name" value="MADS"/>
    <property type="match status" value="1"/>
</dbReference>
<dbReference type="OrthoDB" id="1898716at2759"/>
<dbReference type="InterPro" id="IPR002100">
    <property type="entry name" value="TF_MADSbox"/>
</dbReference>
<dbReference type="GO" id="GO:0046983">
    <property type="term" value="F:protein dimerization activity"/>
    <property type="evidence" value="ECO:0007669"/>
    <property type="project" value="InterPro"/>
</dbReference>
<dbReference type="InterPro" id="IPR036879">
    <property type="entry name" value="TF_MADSbox_sf"/>
</dbReference>
<evidence type="ECO:0000259" key="7">
    <source>
        <dbReference type="PROSITE" id="PS50066"/>
    </source>
</evidence>
<reference evidence="9" key="1">
    <citation type="journal article" date="2022" name="Cell">
        <title>Repeat-based holocentromeres influence genome architecture and karyotype evolution.</title>
        <authorList>
            <person name="Hofstatter P.G."/>
            <person name="Thangavel G."/>
            <person name="Lux T."/>
            <person name="Neumann P."/>
            <person name="Vondrak T."/>
            <person name="Novak P."/>
            <person name="Zhang M."/>
            <person name="Costa L."/>
            <person name="Castellani M."/>
            <person name="Scott A."/>
            <person name="Toegelov H."/>
            <person name="Fuchs J."/>
            <person name="Mata-Sucre Y."/>
            <person name="Dias Y."/>
            <person name="Vanzela A.L.L."/>
            <person name="Huettel B."/>
            <person name="Almeida C.C.S."/>
            <person name="Simkova H."/>
            <person name="Souza G."/>
            <person name="Pedrosa-Harand A."/>
            <person name="Macas J."/>
            <person name="Mayer K.F.X."/>
            <person name="Houben A."/>
            <person name="Marques A."/>
        </authorList>
    </citation>
    <scope>NUCLEOTIDE SEQUENCE</scope>
    <source>
        <strain evidence="9">RhyBre1mFocal</strain>
    </source>
</reference>
<evidence type="ECO:0000259" key="8">
    <source>
        <dbReference type="PROSITE" id="PS51297"/>
    </source>
</evidence>
<dbReference type="PROSITE" id="PS50066">
    <property type="entry name" value="MADS_BOX_2"/>
    <property type="match status" value="1"/>
</dbReference>
<dbReference type="CDD" id="cd00265">
    <property type="entry name" value="MADS_MEF2_like"/>
    <property type="match status" value="1"/>
</dbReference>
<dbReference type="SUPFAM" id="SSF55455">
    <property type="entry name" value="SRF-like"/>
    <property type="match status" value="1"/>
</dbReference>
<dbReference type="InterPro" id="IPR033896">
    <property type="entry name" value="MEF2-like_N"/>
</dbReference>
<dbReference type="PROSITE" id="PS51297">
    <property type="entry name" value="K_BOX"/>
    <property type="match status" value="1"/>
</dbReference>
<feature type="coiled-coil region" evidence="6">
    <location>
        <begin position="127"/>
        <end position="224"/>
    </location>
</feature>
<evidence type="ECO:0008006" key="11">
    <source>
        <dbReference type="Google" id="ProtNLM"/>
    </source>
</evidence>
<keyword evidence="5" id="KW-0539">Nucleus</keyword>
<evidence type="ECO:0000256" key="1">
    <source>
        <dbReference type="ARBA" id="ARBA00004123"/>
    </source>
</evidence>
<dbReference type="EMBL" id="JAMQYH010000005">
    <property type="protein sequence ID" value="KAJ1686882.1"/>
    <property type="molecule type" value="Genomic_DNA"/>
</dbReference>
<dbReference type="Gene3D" id="3.40.1810.10">
    <property type="entry name" value="Transcription factor, MADS-box"/>
    <property type="match status" value="1"/>
</dbReference>
<organism evidence="9 10">
    <name type="scientific">Rhynchospora breviuscula</name>
    <dbReference type="NCBI Taxonomy" id="2022672"/>
    <lineage>
        <taxon>Eukaryota</taxon>
        <taxon>Viridiplantae</taxon>
        <taxon>Streptophyta</taxon>
        <taxon>Embryophyta</taxon>
        <taxon>Tracheophyta</taxon>
        <taxon>Spermatophyta</taxon>
        <taxon>Magnoliopsida</taxon>
        <taxon>Liliopsida</taxon>
        <taxon>Poales</taxon>
        <taxon>Cyperaceae</taxon>
        <taxon>Cyperoideae</taxon>
        <taxon>Rhynchosporeae</taxon>
        <taxon>Rhynchospora</taxon>
    </lineage>
</organism>